<evidence type="ECO:0000256" key="6">
    <source>
        <dbReference type="ARBA" id="ARBA00023136"/>
    </source>
</evidence>
<dbReference type="InterPro" id="IPR044772">
    <property type="entry name" value="NO3_transporter"/>
</dbReference>
<keyword evidence="5" id="KW-0534">Nitrate assimilation</keyword>
<dbReference type="STRING" id="196164.gene:10741830"/>
<dbReference type="KEGG" id="cef:CE1416"/>
<evidence type="ECO:0000256" key="1">
    <source>
        <dbReference type="ARBA" id="ARBA00004651"/>
    </source>
</evidence>
<evidence type="ECO:0000256" key="7">
    <source>
        <dbReference type="SAM" id="MobiDB-lite"/>
    </source>
</evidence>
<evidence type="ECO:0000313" key="10">
    <source>
        <dbReference type="EMBL" id="BAC18226.1"/>
    </source>
</evidence>
<evidence type="ECO:0000259" key="9">
    <source>
        <dbReference type="PROSITE" id="PS50850"/>
    </source>
</evidence>
<evidence type="ECO:0000256" key="8">
    <source>
        <dbReference type="SAM" id="Phobius"/>
    </source>
</evidence>
<dbReference type="CDD" id="cd17341">
    <property type="entry name" value="MFS_NRT2_like"/>
    <property type="match status" value="1"/>
</dbReference>
<feature type="transmembrane region" description="Helical" evidence="8">
    <location>
        <begin position="329"/>
        <end position="350"/>
    </location>
</feature>
<feature type="transmembrane region" description="Helical" evidence="8">
    <location>
        <begin position="362"/>
        <end position="384"/>
    </location>
</feature>
<dbReference type="Proteomes" id="UP000001409">
    <property type="component" value="Chromosome"/>
</dbReference>
<evidence type="ECO:0000313" key="11">
    <source>
        <dbReference type="Proteomes" id="UP000001409"/>
    </source>
</evidence>
<evidence type="ECO:0000256" key="4">
    <source>
        <dbReference type="ARBA" id="ARBA00022989"/>
    </source>
</evidence>
<dbReference type="PANTHER" id="PTHR23515">
    <property type="entry name" value="HIGH-AFFINITY NITRATE TRANSPORTER 2.3"/>
    <property type="match status" value="1"/>
</dbReference>
<comment type="subcellular location">
    <subcellularLocation>
        <location evidence="1">Cell membrane</location>
        <topology evidence="1">Multi-pass membrane protein</topology>
    </subcellularLocation>
</comment>
<feature type="transmembrane region" description="Helical" evidence="8">
    <location>
        <begin position="92"/>
        <end position="112"/>
    </location>
</feature>
<feature type="transmembrane region" description="Helical" evidence="8">
    <location>
        <begin position="301"/>
        <end position="323"/>
    </location>
</feature>
<dbReference type="GO" id="GO:0015112">
    <property type="term" value="F:nitrate transmembrane transporter activity"/>
    <property type="evidence" value="ECO:0007669"/>
    <property type="project" value="InterPro"/>
</dbReference>
<dbReference type="OrthoDB" id="9771451at2"/>
<keyword evidence="3 8" id="KW-0812">Transmembrane</keyword>
<name>Q8FPS4_COREF</name>
<feature type="domain" description="Major facilitator superfamily (MFS) profile" evidence="9">
    <location>
        <begin position="31"/>
        <end position="423"/>
    </location>
</feature>
<protein>
    <submittedName>
        <fullName evidence="10">Putative nitrate transport protein</fullName>
    </submittedName>
</protein>
<dbReference type="Gene3D" id="1.20.1250.20">
    <property type="entry name" value="MFS general substrate transporter like domains"/>
    <property type="match status" value="2"/>
</dbReference>
<dbReference type="eggNOG" id="COG2223">
    <property type="taxonomic scope" value="Bacteria"/>
</dbReference>
<dbReference type="AlphaFoldDB" id="Q8FPS4"/>
<feature type="transmembrane region" description="Helical" evidence="8">
    <location>
        <begin position="239"/>
        <end position="257"/>
    </location>
</feature>
<feature type="transmembrane region" description="Helical" evidence="8">
    <location>
        <begin position="167"/>
        <end position="186"/>
    </location>
</feature>
<feature type="transmembrane region" description="Helical" evidence="8">
    <location>
        <begin position="60"/>
        <end position="80"/>
    </location>
</feature>
<keyword evidence="4 8" id="KW-1133">Transmembrane helix</keyword>
<proteinExistence type="inferred from homology"/>
<accession>C8NLB2</accession>
<comment type="similarity">
    <text evidence="2">Belongs to the major facilitator superfamily. Nitrate/nitrite porter (TC 2.A.1.8) family.</text>
</comment>
<dbReference type="InterPro" id="IPR011701">
    <property type="entry name" value="MFS"/>
</dbReference>
<feature type="transmembrane region" description="Helical" evidence="8">
    <location>
        <begin position="198"/>
        <end position="218"/>
    </location>
</feature>
<dbReference type="SUPFAM" id="SSF103473">
    <property type="entry name" value="MFS general substrate transporter"/>
    <property type="match status" value="1"/>
</dbReference>
<evidence type="ECO:0000256" key="3">
    <source>
        <dbReference type="ARBA" id="ARBA00022692"/>
    </source>
</evidence>
<feature type="transmembrane region" description="Helical" evidence="8">
    <location>
        <begin position="269"/>
        <end position="289"/>
    </location>
</feature>
<dbReference type="GO" id="GO:0042128">
    <property type="term" value="P:nitrate assimilation"/>
    <property type="evidence" value="ECO:0007669"/>
    <property type="project" value="UniProtKB-KW"/>
</dbReference>
<dbReference type="InterPro" id="IPR036259">
    <property type="entry name" value="MFS_trans_sf"/>
</dbReference>
<accession>Q8FPS4</accession>
<feature type="region of interest" description="Disordered" evidence="7">
    <location>
        <begin position="1"/>
        <end position="24"/>
    </location>
</feature>
<feature type="transmembrane region" description="Helical" evidence="8">
    <location>
        <begin position="118"/>
        <end position="146"/>
    </location>
</feature>
<feature type="transmembrane region" description="Helical" evidence="8">
    <location>
        <begin position="31"/>
        <end position="54"/>
    </location>
</feature>
<dbReference type="EMBL" id="BA000035">
    <property type="protein sequence ID" value="BAC18226.1"/>
    <property type="molecule type" value="Genomic_DNA"/>
</dbReference>
<dbReference type="InterPro" id="IPR020846">
    <property type="entry name" value="MFS_dom"/>
</dbReference>
<dbReference type="HOGENOM" id="CLU_001265_14_0_11"/>
<dbReference type="Pfam" id="PF07690">
    <property type="entry name" value="MFS_1"/>
    <property type="match status" value="1"/>
</dbReference>
<dbReference type="RefSeq" id="WP_006769379.1">
    <property type="nucleotide sequence ID" value="NC_004369.1"/>
</dbReference>
<dbReference type="PROSITE" id="PS50850">
    <property type="entry name" value="MFS"/>
    <property type="match status" value="1"/>
</dbReference>
<organism evidence="10 11">
    <name type="scientific">Corynebacterium efficiens (strain DSM 44549 / YS-314 / AJ 12310 / JCM 11189 / NBRC 100395)</name>
    <dbReference type="NCBI Taxonomy" id="196164"/>
    <lineage>
        <taxon>Bacteria</taxon>
        <taxon>Bacillati</taxon>
        <taxon>Actinomycetota</taxon>
        <taxon>Actinomycetes</taxon>
        <taxon>Mycobacteriales</taxon>
        <taxon>Corynebacteriaceae</taxon>
        <taxon>Corynebacterium</taxon>
    </lineage>
</organism>
<keyword evidence="6 8" id="KW-0472">Membrane</keyword>
<evidence type="ECO:0000256" key="5">
    <source>
        <dbReference type="ARBA" id="ARBA00023063"/>
    </source>
</evidence>
<sequence>MTNARDHHTPLTTDPPVATSPTRETPGAYRVLTMATLGFTLMFAAWMMFGVLGIPIQEEFGLTDVQLSLISSVAILNGSLWRLPAGIIADRLGGRIVMTVLLVASAVFSYMVSLADSYSMLLGLAFAVGLAGNSFSVGNTWVAAWFSKRRNGLAMGVFGAGNVGASVTKFIGPVIIAATAGSLYFGGLVEGGWRLVPVIYAVALLATAVMLWFITPAQDKKPGQGRKLSEMLAPLKQGRVWRFSLYYVAVFGAYVALSSWMPKYYIDMYGVSTSTAALLTALFIFPASLMRPVGGSLSDRFGARQTTIFALLIMLTASGILALPLTINIVLFTLLLFTLGVGMGIGKASVFKYIPDYFPGNVGSVGGLVGMFGGLGGAFLPPLFAGVKTATGLEQATFLVIFVLVAFCLAWLLRAISLMKRTSPDPLWRRFGI</sequence>
<feature type="transmembrane region" description="Helical" evidence="8">
    <location>
        <begin position="396"/>
        <end position="413"/>
    </location>
</feature>
<keyword evidence="11" id="KW-1185">Reference proteome</keyword>
<evidence type="ECO:0000256" key="2">
    <source>
        <dbReference type="ARBA" id="ARBA00008432"/>
    </source>
</evidence>
<reference evidence="10 11" key="1">
    <citation type="journal article" date="2003" name="Genome Res.">
        <title>Comparative complete genome sequence analysis of the amino acid replacements responsible for the thermostability of Corynebacterium efficiens.</title>
        <authorList>
            <person name="Nishio Y."/>
            <person name="Nakamura Y."/>
            <person name="Kawarabayasi Y."/>
            <person name="Usuda Y."/>
            <person name="Kimura E."/>
            <person name="Sugimoto S."/>
            <person name="Matsui K."/>
            <person name="Yamagishi A."/>
            <person name="Kikuchi H."/>
            <person name="Ikeo K."/>
            <person name="Gojobori T."/>
        </authorList>
    </citation>
    <scope>NUCLEOTIDE SEQUENCE [LARGE SCALE GENOMIC DNA]</scope>
    <source>
        <strain evidence="11">DSM 44549 / YS-314 / AJ 12310 / JCM 11189 / NBRC 100395</strain>
    </source>
</reference>
<dbReference type="GO" id="GO:0005886">
    <property type="term" value="C:plasma membrane"/>
    <property type="evidence" value="ECO:0007669"/>
    <property type="project" value="UniProtKB-SubCell"/>
</dbReference>